<dbReference type="EMBL" id="MT360682">
    <property type="protein sequence ID" value="QJT70672.1"/>
    <property type="molecule type" value="Genomic_DNA"/>
</dbReference>
<evidence type="ECO:0000313" key="2">
    <source>
        <dbReference type="EMBL" id="QJT70672.1"/>
    </source>
</evidence>
<keyword evidence="1" id="KW-0812">Transmembrane</keyword>
<evidence type="ECO:0008006" key="3">
    <source>
        <dbReference type="Google" id="ProtNLM"/>
    </source>
</evidence>
<accession>A0A6M5CDS7</accession>
<feature type="transmembrane region" description="Helical" evidence="1">
    <location>
        <begin position="84"/>
        <end position="105"/>
    </location>
</feature>
<keyword evidence="1" id="KW-1133">Transmembrane helix</keyword>
<evidence type="ECO:0000256" key="1">
    <source>
        <dbReference type="SAM" id="Phobius"/>
    </source>
</evidence>
<keyword evidence="1" id="KW-0472">Membrane</keyword>
<protein>
    <recommendedName>
        <fullName evidence="3">Neck protein</fullName>
    </recommendedName>
</protein>
<organism evidence="2">
    <name type="scientific">Vibrio phage Vc1</name>
    <dbReference type="NCBI Taxonomy" id="1480731"/>
    <lineage>
        <taxon>Viruses</taxon>
        <taxon>Duplodnaviria</taxon>
        <taxon>Heunggongvirae</taxon>
        <taxon>Uroviricota</taxon>
        <taxon>Caudoviricetes</taxon>
        <taxon>Drexlerviridae</taxon>
        <taxon>Jhansiroadvirus</taxon>
        <taxon>Jhansiroadvirus gwaliVC1</taxon>
    </lineage>
</organism>
<proteinExistence type="predicted"/>
<name>A0A6M5CDS7_9CAUD</name>
<gene>
    <name evidence="2" type="ORF">2019VC1_67</name>
</gene>
<sequence>MSNYSIRQFHGNVDKWIDSVEQGLDDVIQIFGEKVHGALVELAPVDTGRFRGNMQITANKPPLYALNQYDKDGEKTKAEGRRTLYALLHGGGAIHSLYFSNMLIYANALEYGHSPQAPAGVFGIVAIRLRSYMAQAIKEAKMKNAL</sequence>
<reference evidence="2" key="1">
    <citation type="submission" date="2020-04" db="EMBL/GenBank/DDBJ databases">
        <authorList>
            <person name="Kumar P."/>
            <person name="Meghvansi M.K."/>
            <person name="Kamboj D.V."/>
        </authorList>
    </citation>
    <scope>NUCLEOTIDE SEQUENCE [LARGE SCALE GENOMIC DNA]</scope>
</reference>